<keyword evidence="3 7" id="KW-0812">Transmembrane</keyword>
<organism evidence="9 10">
    <name type="scientific">Clostridium symbiosum</name>
    <name type="common">Bacteroides symbiosus</name>
    <dbReference type="NCBI Taxonomy" id="1512"/>
    <lineage>
        <taxon>Bacteria</taxon>
        <taxon>Bacillati</taxon>
        <taxon>Bacillota</taxon>
        <taxon>Clostridia</taxon>
        <taxon>Lachnospirales</taxon>
        <taxon>Lachnospiraceae</taxon>
        <taxon>Otoolea</taxon>
    </lineage>
</organism>
<keyword evidence="5 7" id="KW-1133">Transmembrane helix</keyword>
<feature type="domain" description="Citrate transporter-like" evidence="8">
    <location>
        <begin position="16"/>
        <end position="361"/>
    </location>
</feature>
<feature type="transmembrane region" description="Helical" evidence="7">
    <location>
        <begin position="178"/>
        <end position="203"/>
    </location>
</feature>
<dbReference type="GO" id="GO:0055085">
    <property type="term" value="P:transmembrane transport"/>
    <property type="evidence" value="ECO:0007669"/>
    <property type="project" value="InterPro"/>
</dbReference>
<keyword evidence="2" id="KW-0813">Transport</keyword>
<feature type="transmembrane region" description="Helical" evidence="7">
    <location>
        <begin position="55"/>
        <end position="73"/>
    </location>
</feature>
<evidence type="ECO:0000256" key="3">
    <source>
        <dbReference type="ARBA" id="ARBA00022692"/>
    </source>
</evidence>
<dbReference type="EMBL" id="JAQLGM010000007">
    <property type="protein sequence ID" value="MDB1999480.1"/>
    <property type="molecule type" value="Genomic_DNA"/>
</dbReference>
<accession>A0AAW6AUF3</accession>
<dbReference type="PANTHER" id="PTHR43652:SF2">
    <property type="entry name" value="BASIC AMINO ACID ANTIPORTER YFCC-RELATED"/>
    <property type="match status" value="1"/>
</dbReference>
<dbReference type="InterPro" id="IPR051679">
    <property type="entry name" value="DASS-Related_Transporters"/>
</dbReference>
<dbReference type="GO" id="GO:0005886">
    <property type="term" value="C:plasma membrane"/>
    <property type="evidence" value="ECO:0007669"/>
    <property type="project" value="TreeGrafter"/>
</dbReference>
<dbReference type="AlphaFoldDB" id="A0AAW6AUF3"/>
<keyword evidence="6 7" id="KW-0472">Membrane</keyword>
<sequence length="426" mass="44652">MEQSTLAIIIVLLAIVSFALEKIPVALTAILASLAMAIFGITDYSKAYSDFGSQAAVMVAAMMICGNACFDNGVAQAMGNKITKIGLGKNERLLVTVMTGFAVFLSAFFSNSAVVAMMIPLVASVVSKSGGRCTNKRVLMAVGMGSAAGGFCTLSGSTPQVAAQTILETTPGCTPMHYFTLAKAGIPLCLIVIIYFATVGYWLEKKSLKFEDVCPVELTNEEEGESKPVDKRKFWLTAIIMILVVAGFVSGIWNIAVVAMVGATLMILTGCVGLKDAFHGIDWNTIVVLACSQGFAKGMETSGAGQLIADTTLNVLGDKATVFVVLGIIIVLSVILTNIMSNIATGTMMFPIVIALANGMGVNPTTFVIAVVIACQCAFATPVGTPCVTQTMVGGYKFMDYVKIGLPLNIITTVAAVFLIPLCYGI</sequence>
<feature type="transmembrane region" description="Helical" evidence="7">
    <location>
        <begin position="234"/>
        <end position="256"/>
    </location>
</feature>
<dbReference type="RefSeq" id="WP_003502776.1">
    <property type="nucleotide sequence ID" value="NZ_CACRUA010000032.1"/>
</dbReference>
<evidence type="ECO:0000256" key="2">
    <source>
        <dbReference type="ARBA" id="ARBA00022448"/>
    </source>
</evidence>
<dbReference type="CDD" id="cd01115">
    <property type="entry name" value="SLC13_permease"/>
    <property type="match status" value="1"/>
</dbReference>
<feature type="transmembrane region" description="Helical" evidence="7">
    <location>
        <begin position="29"/>
        <end position="48"/>
    </location>
</feature>
<feature type="transmembrane region" description="Helical" evidence="7">
    <location>
        <begin position="401"/>
        <end position="424"/>
    </location>
</feature>
<feature type="transmembrane region" description="Helical" evidence="7">
    <location>
        <begin position="320"/>
        <end position="340"/>
    </location>
</feature>
<feature type="transmembrane region" description="Helical" evidence="7">
    <location>
        <begin position="352"/>
        <end position="381"/>
    </location>
</feature>
<reference evidence="9" key="1">
    <citation type="submission" date="2023-01" db="EMBL/GenBank/DDBJ databases">
        <title>Human gut microbiome strain richness.</title>
        <authorList>
            <person name="Chen-Liaw A."/>
        </authorList>
    </citation>
    <scope>NUCLEOTIDE SEQUENCE</scope>
    <source>
        <strain evidence="9">B1_m1001713B170214d0_201011</strain>
    </source>
</reference>
<evidence type="ECO:0000259" key="8">
    <source>
        <dbReference type="Pfam" id="PF03600"/>
    </source>
</evidence>
<dbReference type="Proteomes" id="UP001300871">
    <property type="component" value="Unassembled WGS sequence"/>
</dbReference>
<protein>
    <submittedName>
        <fullName evidence="9">SLC13 family permease</fullName>
    </submittedName>
</protein>
<evidence type="ECO:0000256" key="5">
    <source>
        <dbReference type="ARBA" id="ARBA00022989"/>
    </source>
</evidence>
<dbReference type="InterPro" id="IPR004680">
    <property type="entry name" value="Cit_transptr-like_dom"/>
</dbReference>
<dbReference type="GeneID" id="57969175"/>
<evidence type="ECO:0000256" key="1">
    <source>
        <dbReference type="ARBA" id="ARBA00004141"/>
    </source>
</evidence>
<keyword evidence="4" id="KW-0677">Repeat</keyword>
<evidence type="ECO:0000256" key="7">
    <source>
        <dbReference type="SAM" id="Phobius"/>
    </source>
</evidence>
<name>A0AAW6AUF3_CLOSY</name>
<dbReference type="Pfam" id="PF03600">
    <property type="entry name" value="CitMHS"/>
    <property type="match status" value="1"/>
</dbReference>
<dbReference type="PANTHER" id="PTHR43652">
    <property type="entry name" value="BASIC AMINO ACID ANTIPORTER YFCC-RELATED"/>
    <property type="match status" value="1"/>
</dbReference>
<feature type="transmembrane region" description="Helical" evidence="7">
    <location>
        <begin position="93"/>
        <end position="126"/>
    </location>
</feature>
<evidence type="ECO:0000313" key="10">
    <source>
        <dbReference type="Proteomes" id="UP001300871"/>
    </source>
</evidence>
<proteinExistence type="predicted"/>
<gene>
    <name evidence="9" type="ORF">PM006_04655</name>
</gene>
<comment type="subcellular location">
    <subcellularLocation>
        <location evidence="1">Membrane</location>
        <topology evidence="1">Multi-pass membrane protein</topology>
    </subcellularLocation>
</comment>
<evidence type="ECO:0000256" key="4">
    <source>
        <dbReference type="ARBA" id="ARBA00022737"/>
    </source>
</evidence>
<evidence type="ECO:0000256" key="6">
    <source>
        <dbReference type="ARBA" id="ARBA00023136"/>
    </source>
</evidence>
<comment type="caution">
    <text evidence="9">The sequence shown here is derived from an EMBL/GenBank/DDBJ whole genome shotgun (WGS) entry which is preliminary data.</text>
</comment>
<evidence type="ECO:0000313" key="9">
    <source>
        <dbReference type="EMBL" id="MDB1999480.1"/>
    </source>
</evidence>